<evidence type="ECO:0000259" key="1">
    <source>
        <dbReference type="Pfam" id="PF13358"/>
    </source>
</evidence>
<accession>A0A7T8GWX3</accession>
<feature type="non-terminal residue" evidence="2">
    <location>
        <position position="1"/>
    </location>
</feature>
<dbReference type="OrthoDB" id="7787442at2759"/>
<keyword evidence="3" id="KW-1185">Reference proteome</keyword>
<feature type="domain" description="Tc1-like transposase DDE" evidence="1">
    <location>
        <begin position="112"/>
        <end position="237"/>
    </location>
</feature>
<dbReference type="Gene3D" id="3.30.420.10">
    <property type="entry name" value="Ribonuclease H-like superfamily/Ribonuclease H"/>
    <property type="match status" value="1"/>
</dbReference>
<dbReference type="EMBL" id="CP045903">
    <property type="protein sequence ID" value="QQP39333.1"/>
    <property type="molecule type" value="Genomic_DNA"/>
</dbReference>
<dbReference type="Pfam" id="PF13358">
    <property type="entry name" value="DDE_3"/>
    <property type="match status" value="1"/>
</dbReference>
<dbReference type="AlphaFoldDB" id="A0A7T8GWX3"/>
<evidence type="ECO:0000313" key="2">
    <source>
        <dbReference type="EMBL" id="QQP39333.1"/>
    </source>
</evidence>
<protein>
    <submittedName>
        <fullName evidence="2">Transposable element tcb2 transposase</fullName>
    </submittedName>
</protein>
<proteinExistence type="predicted"/>
<sequence>IIGWPEKVITPNLTIPMTTLSKNRGVHVFTISKAINSNLGMKSNVHRTRNLLTDKAKAISVERCPKLLNHLKHQGASKVVVFVEEKKFVVDAEINRQNSRVIAFEPFAVPPVLKTKNPASVMVFVAVASNGSIMPPQFVETDLKINTVEYVHILEEVLFPWMDEKFCLDNVVLIQDSAPYHGSKTTQTLLARKVPNFVKAQNWPSNNPDLSLLDYFLWGVLQERVNEHSHGSVDQLKASIIKKCKKIPASDVVAAARKFRARVGDVIEAKGGHIE</sequence>
<name>A0A7T8GWX3_CALRO</name>
<gene>
    <name evidence="2" type="ORF">FKW44_020188</name>
</gene>
<dbReference type="InterPro" id="IPR036397">
    <property type="entry name" value="RNaseH_sf"/>
</dbReference>
<dbReference type="InterPro" id="IPR038717">
    <property type="entry name" value="Tc1-like_DDE_dom"/>
</dbReference>
<dbReference type="PANTHER" id="PTHR46068">
    <property type="entry name" value="PROTEIN CBG27172"/>
    <property type="match status" value="1"/>
</dbReference>
<dbReference type="PANTHER" id="PTHR46068:SF1">
    <property type="entry name" value="TRANSPOSASE IS30-LIKE HTH DOMAIN-CONTAINING PROTEIN"/>
    <property type="match status" value="1"/>
</dbReference>
<dbReference type="Proteomes" id="UP000595437">
    <property type="component" value="Chromosome 14"/>
</dbReference>
<evidence type="ECO:0000313" key="3">
    <source>
        <dbReference type="Proteomes" id="UP000595437"/>
    </source>
</evidence>
<dbReference type="GO" id="GO:0003676">
    <property type="term" value="F:nucleic acid binding"/>
    <property type="evidence" value="ECO:0007669"/>
    <property type="project" value="InterPro"/>
</dbReference>
<reference evidence="3" key="1">
    <citation type="submission" date="2021-01" db="EMBL/GenBank/DDBJ databases">
        <title>Caligus Genome Assembly.</title>
        <authorList>
            <person name="Gallardo-Escarate C."/>
        </authorList>
    </citation>
    <scope>NUCLEOTIDE SEQUENCE [LARGE SCALE GENOMIC DNA]</scope>
</reference>
<organism evidence="2 3">
    <name type="scientific">Caligus rogercresseyi</name>
    <name type="common">Sea louse</name>
    <dbReference type="NCBI Taxonomy" id="217165"/>
    <lineage>
        <taxon>Eukaryota</taxon>
        <taxon>Metazoa</taxon>
        <taxon>Ecdysozoa</taxon>
        <taxon>Arthropoda</taxon>
        <taxon>Crustacea</taxon>
        <taxon>Multicrustacea</taxon>
        <taxon>Hexanauplia</taxon>
        <taxon>Copepoda</taxon>
        <taxon>Siphonostomatoida</taxon>
        <taxon>Caligidae</taxon>
        <taxon>Caligus</taxon>
    </lineage>
</organism>